<proteinExistence type="predicted"/>
<reference evidence="1" key="1">
    <citation type="submission" date="2014-12" db="EMBL/GenBank/DDBJ databases">
        <title>Insight into the proteome of Arion vulgaris.</title>
        <authorList>
            <person name="Aradska J."/>
            <person name="Bulat T."/>
            <person name="Smidak R."/>
            <person name="Sarate P."/>
            <person name="Gangsoo J."/>
            <person name="Sialana F."/>
            <person name="Bilban M."/>
            <person name="Lubec G."/>
        </authorList>
    </citation>
    <scope>NUCLEOTIDE SEQUENCE</scope>
    <source>
        <tissue evidence="1">Skin</tissue>
    </source>
</reference>
<feature type="non-terminal residue" evidence="1">
    <location>
        <position position="1"/>
    </location>
</feature>
<protein>
    <submittedName>
        <fullName evidence="1">Uncharacterized protein</fullName>
    </submittedName>
</protein>
<organism evidence="1">
    <name type="scientific">Arion vulgaris</name>
    <dbReference type="NCBI Taxonomy" id="1028688"/>
    <lineage>
        <taxon>Eukaryota</taxon>
        <taxon>Metazoa</taxon>
        <taxon>Spiralia</taxon>
        <taxon>Lophotrochozoa</taxon>
        <taxon>Mollusca</taxon>
        <taxon>Gastropoda</taxon>
        <taxon>Heterobranchia</taxon>
        <taxon>Euthyneura</taxon>
        <taxon>Panpulmonata</taxon>
        <taxon>Eupulmonata</taxon>
        <taxon>Stylommatophora</taxon>
        <taxon>Helicina</taxon>
        <taxon>Arionoidea</taxon>
        <taxon>Arionidae</taxon>
        <taxon>Arion</taxon>
    </lineage>
</organism>
<feature type="non-terminal residue" evidence="1">
    <location>
        <position position="73"/>
    </location>
</feature>
<accession>A0A0B7AIL7</accession>
<name>A0A0B7AIL7_9EUPU</name>
<dbReference type="EMBL" id="HACG01033974">
    <property type="protein sequence ID" value="CEK80839.1"/>
    <property type="molecule type" value="Transcribed_RNA"/>
</dbReference>
<dbReference type="AlphaFoldDB" id="A0A0B7AIL7"/>
<gene>
    <name evidence="1" type="primary">ORF122982</name>
</gene>
<evidence type="ECO:0000313" key="1">
    <source>
        <dbReference type="EMBL" id="CEK80839.1"/>
    </source>
</evidence>
<sequence>RLSFLGPSVQEVVGPMPYLHVERRVWDCTHSPLVPESIGEHLCIMLIVPLPPMAIPTLQQQISQYSLQHQPAF</sequence>